<gene>
    <name evidence="2" type="ORF">GCM10011450_06560</name>
</gene>
<comment type="caution">
    <text evidence="2">The sequence shown here is derived from an EMBL/GenBank/DDBJ whole genome shotgun (WGS) entry which is preliminary data.</text>
</comment>
<protein>
    <recommendedName>
        <fullName evidence="1">Amine oxidase domain-containing protein</fullName>
    </recommendedName>
</protein>
<dbReference type="Pfam" id="PF01593">
    <property type="entry name" value="Amino_oxidase"/>
    <property type="match status" value="1"/>
</dbReference>
<dbReference type="AlphaFoldDB" id="A0A918JGT9"/>
<dbReference type="GO" id="GO:0016491">
    <property type="term" value="F:oxidoreductase activity"/>
    <property type="evidence" value="ECO:0007669"/>
    <property type="project" value="InterPro"/>
</dbReference>
<evidence type="ECO:0000259" key="1">
    <source>
        <dbReference type="Pfam" id="PF01593"/>
    </source>
</evidence>
<keyword evidence="3" id="KW-1185">Reference proteome</keyword>
<dbReference type="InterPro" id="IPR036188">
    <property type="entry name" value="FAD/NAD-bd_sf"/>
</dbReference>
<dbReference type="RefSeq" id="WP_189384030.1">
    <property type="nucleotide sequence ID" value="NZ_BAABFY010000007.1"/>
</dbReference>
<dbReference type="EMBL" id="BMYS01000003">
    <property type="protein sequence ID" value="GGW79492.1"/>
    <property type="molecule type" value="Genomic_DNA"/>
</dbReference>
<reference evidence="2" key="2">
    <citation type="submission" date="2020-09" db="EMBL/GenBank/DDBJ databases">
        <authorList>
            <person name="Sun Q."/>
            <person name="Kim S."/>
        </authorList>
    </citation>
    <scope>NUCLEOTIDE SEQUENCE</scope>
    <source>
        <strain evidence="2">KCTC 23732</strain>
    </source>
</reference>
<dbReference type="SUPFAM" id="SSF51905">
    <property type="entry name" value="FAD/NAD(P)-binding domain"/>
    <property type="match status" value="1"/>
</dbReference>
<name>A0A918JGT9_9BURK</name>
<evidence type="ECO:0000313" key="2">
    <source>
        <dbReference type="EMBL" id="GGW79492.1"/>
    </source>
</evidence>
<dbReference type="PRINTS" id="PR00419">
    <property type="entry name" value="ADXRDTASE"/>
</dbReference>
<evidence type="ECO:0000313" key="3">
    <source>
        <dbReference type="Proteomes" id="UP000608345"/>
    </source>
</evidence>
<dbReference type="PANTHER" id="PTHR42923">
    <property type="entry name" value="PROTOPORPHYRINOGEN OXIDASE"/>
    <property type="match status" value="1"/>
</dbReference>
<dbReference type="InterPro" id="IPR050464">
    <property type="entry name" value="Zeta_carotene_desat/Oxidored"/>
</dbReference>
<accession>A0A918JGT9</accession>
<feature type="domain" description="Amine oxidase" evidence="1">
    <location>
        <begin position="20"/>
        <end position="443"/>
    </location>
</feature>
<organism evidence="2 3">
    <name type="scientific">Advenella faeciporci</name>
    <dbReference type="NCBI Taxonomy" id="797535"/>
    <lineage>
        <taxon>Bacteria</taxon>
        <taxon>Pseudomonadati</taxon>
        <taxon>Pseudomonadota</taxon>
        <taxon>Betaproteobacteria</taxon>
        <taxon>Burkholderiales</taxon>
        <taxon>Alcaligenaceae</taxon>
    </lineage>
</organism>
<proteinExistence type="predicted"/>
<dbReference type="PANTHER" id="PTHR42923:SF47">
    <property type="entry name" value="BLR3003 PROTEIN"/>
    <property type="match status" value="1"/>
</dbReference>
<dbReference type="Gene3D" id="3.50.50.60">
    <property type="entry name" value="FAD/NAD(P)-binding domain"/>
    <property type="match status" value="1"/>
</dbReference>
<sequence length="450" mass="50415">MPPLDTPDQKSVAVIGAGWAGLAAAHTLQQKNLRVHVFEQSHTLGGRARKVHSRKLGRTIDNGQHLLIGAYSDTLRLMQELGLDEQENFLRQPLDISTLNQDFRLHLKSTLPAPFDFLQALLWAKGLAFTDKFKLIRALLTLKRQKWRVPQAQTVGNWLKQEKQTPFLYQAFWEPLCIATLNTHVNKACMQLFARVLQHSTDAGKQASNFLIPRVNLSALWAEKLSKAIRFTYGKSIQSLSITPKGYQIDSLDFDAVILATPAEQCAKILATLPNSENQAGFMQALRQFSFNPIMTITLELEKNWQLPLPLYLLKTEHPQQDPGQWLFIRSRFMADTGKSVRPEIAIVISQASEWLEKDKPEIIRLVIGQLARQAPENLPLPAVTAWDIITEKRATFSAEPGLHRLPNATAWPGLYLAGDWTDTGFPGVLEGAVKSGQLAARLLAQNLTS</sequence>
<dbReference type="Proteomes" id="UP000608345">
    <property type="component" value="Unassembled WGS sequence"/>
</dbReference>
<reference evidence="2" key="1">
    <citation type="journal article" date="2014" name="Int. J. Syst. Evol. Microbiol.">
        <title>Complete genome sequence of Corynebacterium casei LMG S-19264T (=DSM 44701T), isolated from a smear-ripened cheese.</title>
        <authorList>
            <consortium name="US DOE Joint Genome Institute (JGI-PGF)"/>
            <person name="Walter F."/>
            <person name="Albersmeier A."/>
            <person name="Kalinowski J."/>
            <person name="Ruckert C."/>
        </authorList>
    </citation>
    <scope>NUCLEOTIDE SEQUENCE</scope>
    <source>
        <strain evidence="2">KCTC 23732</strain>
    </source>
</reference>
<dbReference type="NCBIfam" id="TIGR03467">
    <property type="entry name" value="HpnE"/>
    <property type="match status" value="1"/>
</dbReference>
<dbReference type="InterPro" id="IPR002937">
    <property type="entry name" value="Amino_oxidase"/>
</dbReference>
<dbReference type="InterPro" id="IPR017830">
    <property type="entry name" value="SQase_HpnE"/>
</dbReference>